<dbReference type="CDD" id="cd12148">
    <property type="entry name" value="fungal_TF_MHR"/>
    <property type="match status" value="1"/>
</dbReference>
<dbReference type="GO" id="GO:0008270">
    <property type="term" value="F:zinc ion binding"/>
    <property type="evidence" value="ECO:0007669"/>
    <property type="project" value="InterPro"/>
</dbReference>
<evidence type="ECO:0000256" key="5">
    <source>
        <dbReference type="ARBA" id="ARBA00023242"/>
    </source>
</evidence>
<protein>
    <submittedName>
        <fullName evidence="7">Arginine metabolism regulation protein II</fullName>
    </submittedName>
</protein>
<keyword evidence="2" id="KW-0805">Transcription regulation</keyword>
<dbReference type="Pfam" id="PF11951">
    <property type="entry name" value="Fungal_trans_2"/>
    <property type="match status" value="1"/>
</dbReference>
<evidence type="ECO:0000313" key="7">
    <source>
        <dbReference type="EMBL" id="KAJ9616360.1"/>
    </source>
</evidence>
<evidence type="ECO:0000313" key="8">
    <source>
        <dbReference type="Proteomes" id="UP001172673"/>
    </source>
</evidence>
<dbReference type="PROSITE" id="PS00463">
    <property type="entry name" value="ZN2_CY6_FUNGAL_1"/>
    <property type="match status" value="1"/>
</dbReference>
<evidence type="ECO:0000259" key="6">
    <source>
        <dbReference type="PROSITE" id="PS50048"/>
    </source>
</evidence>
<dbReference type="GO" id="GO:0000981">
    <property type="term" value="F:DNA-binding transcription factor activity, RNA polymerase II-specific"/>
    <property type="evidence" value="ECO:0007669"/>
    <property type="project" value="InterPro"/>
</dbReference>
<dbReference type="SMART" id="SM00066">
    <property type="entry name" value="GAL4"/>
    <property type="match status" value="1"/>
</dbReference>
<evidence type="ECO:0000256" key="1">
    <source>
        <dbReference type="ARBA" id="ARBA00004123"/>
    </source>
</evidence>
<gene>
    <name evidence="7" type="primary">ARG81</name>
    <name evidence="7" type="ORF">H2200_000078</name>
</gene>
<keyword evidence="3" id="KW-0238">DNA-binding</keyword>
<dbReference type="SUPFAM" id="SSF57701">
    <property type="entry name" value="Zn2/Cys6 DNA-binding domain"/>
    <property type="match status" value="1"/>
</dbReference>
<accession>A0AA39CPZ8</accession>
<dbReference type="InterPro" id="IPR001138">
    <property type="entry name" value="Zn2Cys6_DnaBD"/>
</dbReference>
<comment type="subcellular location">
    <subcellularLocation>
        <location evidence="1">Nucleus</location>
    </subcellularLocation>
</comment>
<dbReference type="GO" id="GO:0005634">
    <property type="term" value="C:nucleus"/>
    <property type="evidence" value="ECO:0007669"/>
    <property type="project" value="UniProtKB-SubCell"/>
</dbReference>
<evidence type="ECO:0000256" key="3">
    <source>
        <dbReference type="ARBA" id="ARBA00023125"/>
    </source>
</evidence>
<keyword evidence="4" id="KW-0804">Transcription</keyword>
<dbReference type="GO" id="GO:0000976">
    <property type="term" value="F:transcription cis-regulatory region binding"/>
    <property type="evidence" value="ECO:0007669"/>
    <property type="project" value="TreeGrafter"/>
</dbReference>
<keyword evidence="5" id="KW-0539">Nucleus</keyword>
<dbReference type="Gene3D" id="4.10.240.10">
    <property type="entry name" value="Zn(2)-C6 fungal-type DNA-binding domain"/>
    <property type="match status" value="1"/>
</dbReference>
<comment type="caution">
    <text evidence="7">The sequence shown here is derived from an EMBL/GenBank/DDBJ whole genome shotgun (WGS) entry which is preliminary data.</text>
</comment>
<evidence type="ECO:0000256" key="4">
    <source>
        <dbReference type="ARBA" id="ARBA00023163"/>
    </source>
</evidence>
<dbReference type="GO" id="GO:0045944">
    <property type="term" value="P:positive regulation of transcription by RNA polymerase II"/>
    <property type="evidence" value="ECO:0007669"/>
    <property type="project" value="TreeGrafter"/>
</dbReference>
<feature type="domain" description="Zn(2)-C6 fungal-type" evidence="6">
    <location>
        <begin position="26"/>
        <end position="54"/>
    </location>
</feature>
<organism evidence="7 8">
    <name type="scientific">Cladophialophora chaetospira</name>
    <dbReference type="NCBI Taxonomy" id="386627"/>
    <lineage>
        <taxon>Eukaryota</taxon>
        <taxon>Fungi</taxon>
        <taxon>Dikarya</taxon>
        <taxon>Ascomycota</taxon>
        <taxon>Pezizomycotina</taxon>
        <taxon>Eurotiomycetes</taxon>
        <taxon>Chaetothyriomycetidae</taxon>
        <taxon>Chaetothyriales</taxon>
        <taxon>Herpotrichiellaceae</taxon>
        <taxon>Cladophialophora</taxon>
    </lineage>
</organism>
<dbReference type="Proteomes" id="UP001172673">
    <property type="component" value="Unassembled WGS sequence"/>
</dbReference>
<name>A0AA39CPZ8_9EURO</name>
<dbReference type="CDD" id="cd00067">
    <property type="entry name" value="GAL4"/>
    <property type="match status" value="1"/>
</dbReference>
<dbReference type="PANTHER" id="PTHR37534:SF7">
    <property type="entry name" value="TRANSCRIPTIONAL ACTIVATOR PROTEIN UGA3"/>
    <property type="match status" value="1"/>
</dbReference>
<dbReference type="InterPro" id="IPR036864">
    <property type="entry name" value="Zn2-C6_fun-type_DNA-bd_sf"/>
</dbReference>
<sequence length="613" mass="68964">MKLGKPAGRKASSTRQPIKHSKTFSGCWTCRSRHVKCSEERPACARCTKGGFQCGGYGIKLVWVDGSTQEREQNIRRVIGSPAIYDDESPFTQVDVNDALDEIERLSMEGKCLSAGPFSVFPKETTRADTAGAFWSSDSEVLQEPLRVFPAVRSNTNEDWDEVNSVECTIISPSILGTSPATHDSHYKFWPSPATGTPPSPMRQYLSNPTLSTRHLDLLPRPAEQRALIHHWTDFVCWHLVPVDREDNPFRSVFTPMALAGLTSSSHQSTGEVALFHALCATSAYSRGQLLNNEAKTLTLAMKHYNLAIMHLRHSLASLKEHPNSHQVDLQRGSILATVTMFSAMDMITGRSSEWRTHLQGGASWLSTIDESAWNRDKSSSMVYQGYLAIAALCNVNLPSAIIESDNFLGDTRHYVLDRFFGLTQPILKHIVMMNSLMKRISSSADARPDPESLDRLEEEFYTQSPENLDVCGQELSPFAHSLTLHHAYVFYYASLIHFHRTIRQLPPSSPRVQNLVTSAIDRLEEIEKLGGDSIGCTLVWPPFVVACECVDPDMQGRILEWYMCKRRHGFMNLEISKDIAREVWRRRTLVGEEVDVHWQNVLKEMDADIVLA</sequence>
<proteinExistence type="predicted"/>
<dbReference type="PANTHER" id="PTHR37534">
    <property type="entry name" value="TRANSCRIPTIONAL ACTIVATOR PROTEIN UGA3"/>
    <property type="match status" value="1"/>
</dbReference>
<dbReference type="PROSITE" id="PS50048">
    <property type="entry name" value="ZN2_CY6_FUNGAL_2"/>
    <property type="match status" value="1"/>
</dbReference>
<dbReference type="EMBL" id="JAPDRK010000001">
    <property type="protein sequence ID" value="KAJ9616360.1"/>
    <property type="molecule type" value="Genomic_DNA"/>
</dbReference>
<dbReference type="InterPro" id="IPR021858">
    <property type="entry name" value="Fun_TF"/>
</dbReference>
<keyword evidence="8" id="KW-1185">Reference proteome</keyword>
<dbReference type="AlphaFoldDB" id="A0AA39CPZ8"/>
<reference evidence="7" key="1">
    <citation type="submission" date="2022-10" db="EMBL/GenBank/DDBJ databases">
        <title>Culturing micro-colonial fungi from biological soil crusts in the Mojave desert and describing Neophaeococcomyces mojavensis, and introducing the new genera and species Taxawa tesnikishii.</title>
        <authorList>
            <person name="Kurbessoian T."/>
            <person name="Stajich J.E."/>
        </authorList>
    </citation>
    <scope>NUCLEOTIDE SEQUENCE</scope>
    <source>
        <strain evidence="7">TK_41</strain>
    </source>
</reference>
<dbReference type="Pfam" id="PF00172">
    <property type="entry name" value="Zn_clus"/>
    <property type="match status" value="1"/>
</dbReference>
<evidence type="ECO:0000256" key="2">
    <source>
        <dbReference type="ARBA" id="ARBA00023015"/>
    </source>
</evidence>